<keyword evidence="3" id="KW-1185">Reference proteome</keyword>
<organism evidence="2 3">
    <name type="scientific">Microbacterium lacus</name>
    <dbReference type="NCBI Taxonomy" id="415217"/>
    <lineage>
        <taxon>Bacteria</taxon>
        <taxon>Bacillati</taxon>
        <taxon>Actinomycetota</taxon>
        <taxon>Actinomycetes</taxon>
        <taxon>Micrococcales</taxon>
        <taxon>Microbacteriaceae</taxon>
        <taxon>Microbacterium</taxon>
    </lineage>
</organism>
<dbReference type="InterPro" id="IPR001387">
    <property type="entry name" value="Cro/C1-type_HTH"/>
</dbReference>
<dbReference type="Pfam" id="PF13560">
    <property type="entry name" value="HTH_31"/>
    <property type="match status" value="1"/>
</dbReference>
<dbReference type="Gene3D" id="1.10.260.40">
    <property type="entry name" value="lambda repressor-like DNA-binding domains"/>
    <property type="match status" value="1"/>
</dbReference>
<dbReference type="PROSITE" id="PS50943">
    <property type="entry name" value="HTH_CROC1"/>
    <property type="match status" value="1"/>
</dbReference>
<accession>A0ABN2FYU5</accession>
<gene>
    <name evidence="2" type="ORF">GCM10009807_01700</name>
</gene>
<dbReference type="Proteomes" id="UP001500596">
    <property type="component" value="Unassembled WGS sequence"/>
</dbReference>
<dbReference type="EMBL" id="BAAAPK010000001">
    <property type="protein sequence ID" value="GAA1661685.1"/>
    <property type="molecule type" value="Genomic_DNA"/>
</dbReference>
<evidence type="ECO:0000313" key="3">
    <source>
        <dbReference type="Proteomes" id="UP001500596"/>
    </source>
</evidence>
<evidence type="ECO:0000313" key="2">
    <source>
        <dbReference type="EMBL" id="GAA1661685.1"/>
    </source>
</evidence>
<name>A0ABN2FYU5_9MICO</name>
<feature type="domain" description="HTH cro/C1-type" evidence="1">
    <location>
        <begin position="33"/>
        <end position="87"/>
    </location>
</feature>
<evidence type="ECO:0000259" key="1">
    <source>
        <dbReference type="PROSITE" id="PS50943"/>
    </source>
</evidence>
<comment type="caution">
    <text evidence="2">The sequence shown here is derived from an EMBL/GenBank/DDBJ whole genome shotgun (WGS) entry which is preliminary data.</text>
</comment>
<reference evidence="2 3" key="1">
    <citation type="journal article" date="2019" name="Int. J. Syst. Evol. Microbiol.">
        <title>The Global Catalogue of Microorganisms (GCM) 10K type strain sequencing project: providing services to taxonomists for standard genome sequencing and annotation.</title>
        <authorList>
            <consortium name="The Broad Institute Genomics Platform"/>
            <consortium name="The Broad Institute Genome Sequencing Center for Infectious Disease"/>
            <person name="Wu L."/>
            <person name="Ma J."/>
        </authorList>
    </citation>
    <scope>NUCLEOTIDE SEQUENCE [LARGE SCALE GENOMIC DNA]</scope>
    <source>
        <strain evidence="2 3">JCM 15575</strain>
    </source>
</reference>
<dbReference type="CDD" id="cd00093">
    <property type="entry name" value="HTH_XRE"/>
    <property type="match status" value="1"/>
</dbReference>
<proteinExistence type="predicted"/>
<dbReference type="InterPro" id="IPR010982">
    <property type="entry name" value="Lambda_DNA-bd_dom_sf"/>
</dbReference>
<dbReference type="SUPFAM" id="SSF47413">
    <property type="entry name" value="lambda repressor-like DNA-binding domains"/>
    <property type="match status" value="1"/>
</dbReference>
<sequence length="99" mass="10646">MADMPANPDHWICQHGAMLNSIDDFADAVAGELRAQRARTNVTVAFLVTATGLSKSAVLHYLNGKRDIPIRSLARLCAAMDVTPSLIVARAEASNVNTR</sequence>
<dbReference type="SMART" id="SM00530">
    <property type="entry name" value="HTH_XRE"/>
    <property type="match status" value="1"/>
</dbReference>
<protein>
    <recommendedName>
        <fullName evidence="1">HTH cro/C1-type domain-containing protein</fullName>
    </recommendedName>
</protein>